<gene>
    <name evidence="1" type="ORF">BG845_00417</name>
</gene>
<evidence type="ECO:0000313" key="2">
    <source>
        <dbReference type="Proteomes" id="UP000194360"/>
    </source>
</evidence>
<evidence type="ECO:0000313" key="1">
    <source>
        <dbReference type="EMBL" id="OSY43474.1"/>
    </source>
</evidence>
<comment type="caution">
    <text evidence="1">The sequence shown here is derived from an EMBL/GenBank/DDBJ whole genome shotgun (WGS) entry which is preliminary data.</text>
</comment>
<dbReference type="OrthoDB" id="3574036at2"/>
<dbReference type="AlphaFoldDB" id="A0A1Y2N7P3"/>
<accession>A0A1Y2N7P3</accession>
<dbReference type="Proteomes" id="UP000194360">
    <property type="component" value="Unassembled WGS sequence"/>
</dbReference>
<proteinExistence type="predicted"/>
<keyword evidence="2" id="KW-1185">Reference proteome</keyword>
<name>A0A1Y2N7P3_PSEAH</name>
<protein>
    <submittedName>
        <fullName evidence="1">Uncharacterized protein</fullName>
    </submittedName>
</protein>
<dbReference type="RefSeq" id="WP_125911587.1">
    <property type="nucleotide sequence ID" value="NZ_AP018920.1"/>
</dbReference>
<sequence length="122" mass="13638">MSVQPVPSPSVLPIRVVRADPPVVRAIGCRYRDGGWAEHHDRLCRVETDPGELLDLMELAVTWHELDWSAAAVVPPSRWSDFAEQHTWRDPEWAERLFALATDVALRPAGPIPARAVDAVGW</sequence>
<organism evidence="1 2">
    <name type="scientific">Pseudonocardia autotrophica</name>
    <name type="common">Amycolata autotrophica</name>
    <name type="synonym">Nocardia autotrophica</name>
    <dbReference type="NCBI Taxonomy" id="2074"/>
    <lineage>
        <taxon>Bacteria</taxon>
        <taxon>Bacillati</taxon>
        <taxon>Actinomycetota</taxon>
        <taxon>Actinomycetes</taxon>
        <taxon>Pseudonocardiales</taxon>
        <taxon>Pseudonocardiaceae</taxon>
        <taxon>Pseudonocardia</taxon>
    </lineage>
</organism>
<dbReference type="EMBL" id="MIGB01000002">
    <property type="protein sequence ID" value="OSY43474.1"/>
    <property type="molecule type" value="Genomic_DNA"/>
</dbReference>
<reference evidence="1 2" key="1">
    <citation type="submission" date="2016-09" db="EMBL/GenBank/DDBJ databases">
        <title>Pseudonocardia autotrophica DSM535, a candidate organism with high potential of specific P450 cytochromes.</title>
        <authorList>
            <person name="Grumaz C."/>
            <person name="Vainshtein Y."/>
            <person name="Kirstahler P."/>
            <person name="Sohn K."/>
        </authorList>
    </citation>
    <scope>NUCLEOTIDE SEQUENCE [LARGE SCALE GENOMIC DNA]</scope>
    <source>
        <strain evidence="1 2">DSM 535</strain>
    </source>
</reference>